<feature type="domain" description="NAD-dependent epimerase/dehydratase" evidence="1">
    <location>
        <begin position="8"/>
        <end position="231"/>
    </location>
</feature>
<dbReference type="Gene3D" id="3.40.50.720">
    <property type="entry name" value="NAD(P)-binding Rossmann-like Domain"/>
    <property type="match status" value="1"/>
</dbReference>
<proteinExistence type="predicted"/>
<comment type="caution">
    <text evidence="2">The sequence shown here is derived from an EMBL/GenBank/DDBJ whole genome shotgun (WGS) entry which is preliminary data.</text>
</comment>
<reference evidence="2 3" key="1">
    <citation type="submission" date="2018-03" db="EMBL/GenBank/DDBJ databases">
        <title>Genomic Encyclopedia of Archaeal and Bacterial Type Strains, Phase II (KMG-II): from individual species to whole genera.</title>
        <authorList>
            <person name="Goeker M."/>
        </authorList>
    </citation>
    <scope>NUCLEOTIDE SEQUENCE [LARGE SCALE GENOMIC DNA]</scope>
    <source>
        <strain evidence="2 3">DSM 100673</strain>
    </source>
</reference>
<evidence type="ECO:0000259" key="1">
    <source>
        <dbReference type="Pfam" id="PF01370"/>
    </source>
</evidence>
<keyword evidence="3" id="KW-1185">Reference proteome</keyword>
<protein>
    <submittedName>
        <fullName evidence="2">Nucleoside-diphosphate-sugar epimerase</fullName>
    </submittedName>
</protein>
<dbReference type="Proteomes" id="UP000240418">
    <property type="component" value="Unassembled WGS sequence"/>
</dbReference>
<evidence type="ECO:0000313" key="3">
    <source>
        <dbReference type="Proteomes" id="UP000240418"/>
    </source>
</evidence>
<dbReference type="PANTHER" id="PTHR48079">
    <property type="entry name" value="PROTEIN YEEZ"/>
    <property type="match status" value="1"/>
</dbReference>
<dbReference type="EMBL" id="PYGJ01000003">
    <property type="protein sequence ID" value="PSL20534.1"/>
    <property type="molecule type" value="Genomic_DNA"/>
</dbReference>
<gene>
    <name evidence="2" type="ORF">CLV88_103181</name>
</gene>
<dbReference type="PANTHER" id="PTHR48079:SF6">
    <property type="entry name" value="NAD(P)-BINDING DOMAIN-CONTAINING PROTEIN-RELATED"/>
    <property type="match status" value="1"/>
</dbReference>
<evidence type="ECO:0000313" key="2">
    <source>
        <dbReference type="EMBL" id="PSL20534.1"/>
    </source>
</evidence>
<name>A0A2P8FFP9_9RHOB</name>
<sequence>MSSGKTAFVTGANGFVGSHTVRLLNERGYNVRAMVRASSSLARLDGLDFQKVEYDLAAPRSIDVLIHAMTGIDLVVHTAAYVDLGTVDRPLMRKVNLDGTKLLLNAAQSANVASFVHCSTVRTLGDTQGTYAQGDYVRTDPDFASCYDETKTAAEAFVLARNQPGFATYSVLPPGIFGPDDPHFGRALRTYMNGRLPVWPAQDRPLQMVHVRDLADLFLRTAEFGTPGTRYMAAAGEITMGEIFAKLGALSGRRPPIQLPEWFVRALAAVMDPIGRLTGQNLALNNERITFLYDKIVLTDASRSFEELGWAPMPPDEILTSIAAERDKQG</sequence>
<dbReference type="SUPFAM" id="SSF51735">
    <property type="entry name" value="NAD(P)-binding Rossmann-fold domains"/>
    <property type="match status" value="1"/>
</dbReference>
<dbReference type="InterPro" id="IPR001509">
    <property type="entry name" value="Epimerase_deHydtase"/>
</dbReference>
<dbReference type="OrthoDB" id="367683at2"/>
<dbReference type="AlphaFoldDB" id="A0A2P8FFP9"/>
<dbReference type="GO" id="GO:0004029">
    <property type="term" value="F:aldehyde dehydrogenase (NAD+) activity"/>
    <property type="evidence" value="ECO:0007669"/>
    <property type="project" value="TreeGrafter"/>
</dbReference>
<dbReference type="InterPro" id="IPR051783">
    <property type="entry name" value="NAD(P)-dependent_oxidoreduct"/>
</dbReference>
<dbReference type="GO" id="GO:0005737">
    <property type="term" value="C:cytoplasm"/>
    <property type="evidence" value="ECO:0007669"/>
    <property type="project" value="TreeGrafter"/>
</dbReference>
<dbReference type="InterPro" id="IPR036291">
    <property type="entry name" value="NAD(P)-bd_dom_sf"/>
</dbReference>
<organism evidence="2 3">
    <name type="scientific">Shimia abyssi</name>
    <dbReference type="NCBI Taxonomy" id="1662395"/>
    <lineage>
        <taxon>Bacteria</taxon>
        <taxon>Pseudomonadati</taxon>
        <taxon>Pseudomonadota</taxon>
        <taxon>Alphaproteobacteria</taxon>
        <taxon>Rhodobacterales</taxon>
        <taxon>Roseobacteraceae</taxon>
    </lineage>
</organism>
<dbReference type="RefSeq" id="WP_106607752.1">
    <property type="nucleotide sequence ID" value="NZ_PYGJ01000003.1"/>
</dbReference>
<dbReference type="Pfam" id="PF01370">
    <property type="entry name" value="Epimerase"/>
    <property type="match status" value="1"/>
</dbReference>
<accession>A0A2P8FFP9</accession>